<keyword evidence="2 5" id="KW-0378">Hydrolase</keyword>
<dbReference type="InterPro" id="IPR011545">
    <property type="entry name" value="DEAD/DEAH_box_helicase_dom"/>
</dbReference>
<dbReference type="PROSITE" id="PS51194">
    <property type="entry name" value="HELICASE_CTER"/>
    <property type="match status" value="1"/>
</dbReference>
<dbReference type="STRING" id="7266.A0A3B0KAH4"/>
<dbReference type="GO" id="GO:0003723">
    <property type="term" value="F:RNA binding"/>
    <property type="evidence" value="ECO:0007669"/>
    <property type="project" value="UniProtKB-UniRule"/>
</dbReference>
<dbReference type="Proteomes" id="UP000268350">
    <property type="component" value="Unassembled WGS sequence"/>
</dbReference>
<dbReference type="InterPro" id="IPR001650">
    <property type="entry name" value="Helicase_C-like"/>
</dbReference>
<dbReference type="Pfam" id="PF00270">
    <property type="entry name" value="DEAD"/>
    <property type="match status" value="1"/>
</dbReference>
<protein>
    <recommendedName>
        <fullName evidence="5">ATP-dependent RNA helicase</fullName>
        <ecNumber evidence="5">3.6.4.13</ecNumber>
    </recommendedName>
</protein>
<keyword evidence="5 7" id="KW-0347">Helicase</keyword>
<keyword evidence="4 5" id="KW-0694">RNA-binding</keyword>
<dbReference type="PANTHER" id="PTHR24031">
    <property type="entry name" value="RNA HELICASE"/>
    <property type="match status" value="1"/>
</dbReference>
<dbReference type="SUPFAM" id="SSF52540">
    <property type="entry name" value="P-loop containing nucleoside triphosphate hydrolases"/>
    <property type="match status" value="1"/>
</dbReference>
<comment type="catalytic activity">
    <reaction evidence="5">
        <text>ATP + H2O = ADP + phosphate + H(+)</text>
        <dbReference type="Rhea" id="RHEA:13065"/>
        <dbReference type="ChEBI" id="CHEBI:15377"/>
        <dbReference type="ChEBI" id="CHEBI:15378"/>
        <dbReference type="ChEBI" id="CHEBI:30616"/>
        <dbReference type="ChEBI" id="CHEBI:43474"/>
        <dbReference type="ChEBI" id="CHEBI:456216"/>
        <dbReference type="EC" id="3.6.4.13"/>
    </reaction>
</comment>
<feature type="domain" description="Helicase C-terminal" evidence="6">
    <location>
        <begin position="13"/>
        <end position="178"/>
    </location>
</feature>
<organism evidence="7 8">
    <name type="scientific">Drosophila guanche</name>
    <name type="common">Fruit fly</name>
    <dbReference type="NCBI Taxonomy" id="7266"/>
    <lineage>
        <taxon>Eukaryota</taxon>
        <taxon>Metazoa</taxon>
        <taxon>Ecdysozoa</taxon>
        <taxon>Arthropoda</taxon>
        <taxon>Hexapoda</taxon>
        <taxon>Insecta</taxon>
        <taxon>Pterygota</taxon>
        <taxon>Neoptera</taxon>
        <taxon>Endopterygota</taxon>
        <taxon>Diptera</taxon>
        <taxon>Brachycera</taxon>
        <taxon>Muscomorpha</taxon>
        <taxon>Ephydroidea</taxon>
        <taxon>Drosophilidae</taxon>
        <taxon>Drosophila</taxon>
        <taxon>Sophophora</taxon>
    </lineage>
</organism>
<accession>A0A3B0KAH4</accession>
<dbReference type="OrthoDB" id="434041at2759"/>
<dbReference type="GO" id="GO:0016787">
    <property type="term" value="F:hydrolase activity"/>
    <property type="evidence" value="ECO:0007669"/>
    <property type="project" value="UniProtKB-KW"/>
</dbReference>
<dbReference type="GO" id="GO:0003724">
    <property type="term" value="F:RNA helicase activity"/>
    <property type="evidence" value="ECO:0007669"/>
    <property type="project" value="UniProtKB-EC"/>
</dbReference>
<reference evidence="8" key="1">
    <citation type="submission" date="2018-01" db="EMBL/GenBank/DDBJ databases">
        <authorList>
            <person name="Alioto T."/>
            <person name="Alioto T."/>
        </authorList>
    </citation>
    <scope>NUCLEOTIDE SEQUENCE [LARGE SCALE GENOMIC DNA]</scope>
</reference>
<dbReference type="EC" id="3.6.4.13" evidence="5"/>
<comment type="similarity">
    <text evidence="5">Belongs to the DEAD box helicase family.</text>
</comment>
<evidence type="ECO:0000256" key="2">
    <source>
        <dbReference type="ARBA" id="ARBA00022801"/>
    </source>
</evidence>
<evidence type="ECO:0000313" key="8">
    <source>
        <dbReference type="Proteomes" id="UP000268350"/>
    </source>
</evidence>
<dbReference type="Gene3D" id="3.40.50.300">
    <property type="entry name" value="P-loop containing nucleotide triphosphate hydrolases"/>
    <property type="match status" value="1"/>
</dbReference>
<sequence>MQAAAIPMALTGMVKYLLVQLKSGTGKTLIYVVTALQAVNVNWNYPGILVILPTRELAIQVHDTFRYLGQRMRELKVNSFIGGTDSYRSAIFSVRTIVDTDLIARCVDSHHANLVINLDPPNDHVTYLHRSGRSGRFESKAIAITFISSPKQSENFKRILAKADTGMSVLQLPTEGPPSKGFNYFAFDAYEFPYYLNSEANEQDEN</sequence>
<proteinExistence type="inferred from homology"/>
<evidence type="ECO:0000259" key="6">
    <source>
        <dbReference type="PROSITE" id="PS51194"/>
    </source>
</evidence>
<comment type="function">
    <text evidence="5">RNA helicase.</text>
</comment>
<dbReference type="Pfam" id="PF00271">
    <property type="entry name" value="Helicase_C"/>
    <property type="match status" value="1"/>
</dbReference>
<keyword evidence="1 5" id="KW-0547">Nucleotide-binding</keyword>
<dbReference type="EMBL" id="OUUW01000027">
    <property type="protein sequence ID" value="SPP89722.1"/>
    <property type="molecule type" value="Genomic_DNA"/>
</dbReference>
<comment type="domain">
    <text evidence="5">The Q motif is unique to and characteristic of the DEAD box family of RNA helicases and controls ATP binding and hydrolysis.</text>
</comment>
<evidence type="ECO:0000256" key="1">
    <source>
        <dbReference type="ARBA" id="ARBA00022741"/>
    </source>
</evidence>
<evidence type="ECO:0000256" key="3">
    <source>
        <dbReference type="ARBA" id="ARBA00022840"/>
    </source>
</evidence>
<dbReference type="InterPro" id="IPR027417">
    <property type="entry name" value="P-loop_NTPase"/>
</dbReference>
<evidence type="ECO:0000313" key="7">
    <source>
        <dbReference type="EMBL" id="SPP89722.1"/>
    </source>
</evidence>
<gene>
    <name evidence="7" type="ORF">DGUA_6G020264</name>
</gene>
<dbReference type="AlphaFoldDB" id="A0A3B0KAH4"/>
<keyword evidence="3 5" id="KW-0067">ATP-binding</keyword>
<dbReference type="OMA" id="CCPDIKL"/>
<evidence type="ECO:0000256" key="4">
    <source>
        <dbReference type="ARBA" id="ARBA00022884"/>
    </source>
</evidence>
<evidence type="ECO:0000256" key="5">
    <source>
        <dbReference type="RuleBase" id="RU365068"/>
    </source>
</evidence>
<keyword evidence="8" id="KW-1185">Reference proteome</keyword>
<dbReference type="GO" id="GO:0005524">
    <property type="term" value="F:ATP binding"/>
    <property type="evidence" value="ECO:0007669"/>
    <property type="project" value="UniProtKB-UniRule"/>
</dbReference>
<name>A0A3B0KAH4_DROGU</name>